<organism evidence="1 2">
    <name type="scientific">Gilvimarinus xylanilyticus</name>
    <dbReference type="NCBI Taxonomy" id="2944139"/>
    <lineage>
        <taxon>Bacteria</taxon>
        <taxon>Pseudomonadati</taxon>
        <taxon>Pseudomonadota</taxon>
        <taxon>Gammaproteobacteria</taxon>
        <taxon>Cellvibrionales</taxon>
        <taxon>Cellvibrionaceae</taxon>
        <taxon>Gilvimarinus</taxon>
    </lineage>
</organism>
<evidence type="ECO:0000313" key="2">
    <source>
        <dbReference type="Proteomes" id="UP001139319"/>
    </source>
</evidence>
<proteinExistence type="predicted"/>
<name>A0A9X2I2E8_9GAMM</name>
<keyword evidence="2" id="KW-1185">Reference proteome</keyword>
<dbReference type="Gene3D" id="3.40.50.300">
    <property type="entry name" value="P-loop containing nucleotide triphosphate hydrolases"/>
    <property type="match status" value="1"/>
</dbReference>
<dbReference type="AlphaFoldDB" id="A0A9X2I2E8"/>
<gene>
    <name evidence="1" type="ORF">M6D89_02935</name>
</gene>
<protein>
    <submittedName>
        <fullName evidence="1">Sulfotransferase family 2 domain-containing protein</fullName>
    </submittedName>
</protein>
<reference evidence="1" key="1">
    <citation type="submission" date="2022-05" db="EMBL/GenBank/DDBJ databases">
        <authorList>
            <person name="Sun H.-N."/>
        </authorList>
    </citation>
    <scope>NUCLEOTIDE SEQUENCE</scope>
    <source>
        <strain evidence="1">HB14</strain>
    </source>
</reference>
<reference evidence="1" key="2">
    <citation type="submission" date="2023-01" db="EMBL/GenBank/DDBJ databases">
        <title>Gilvimarinus xylanilyticus HB14 isolated from Caulerpa lentillifera aquaculture base in Hainan, China.</title>
        <authorList>
            <person name="Zhang Y.-J."/>
        </authorList>
    </citation>
    <scope>NUCLEOTIDE SEQUENCE</scope>
    <source>
        <strain evidence="1">HB14</strain>
    </source>
</reference>
<dbReference type="Proteomes" id="UP001139319">
    <property type="component" value="Unassembled WGS sequence"/>
</dbReference>
<evidence type="ECO:0000313" key="1">
    <source>
        <dbReference type="EMBL" id="MCP8898252.1"/>
    </source>
</evidence>
<dbReference type="RefSeq" id="WP_253966537.1">
    <property type="nucleotide sequence ID" value="NZ_JAMFTH010000001.1"/>
</dbReference>
<sequence>MRPVILHYHLFKNAGTSIDANLKASFGDGWENYDHPQGHTISAEAIRDKFEQTPSLIALSSHDAAPPLPQGNFKLFPIVVLRHPIVRAHSAYAFECGKQLGLEQPEISFAEYVRERLNDLDGGVITNFQCCRLANQSPQGPDTGPAKPAPTTVQQAQAFIASLETFGLVEAFDTTIARLQRYLEPHFPGLEWRNQWQNATNHTPSPIPQRVSEIERELGSELFLRLCQRNQLDLDLYAFAAQRFYHTA</sequence>
<comment type="caution">
    <text evidence="1">The sequence shown here is derived from an EMBL/GenBank/DDBJ whole genome shotgun (WGS) entry which is preliminary data.</text>
</comment>
<accession>A0A9X2I2E8</accession>
<dbReference type="InterPro" id="IPR027417">
    <property type="entry name" value="P-loop_NTPase"/>
</dbReference>
<dbReference type="EMBL" id="JAMFTH010000001">
    <property type="protein sequence ID" value="MCP8898252.1"/>
    <property type="molecule type" value="Genomic_DNA"/>
</dbReference>